<feature type="coiled-coil region" evidence="1">
    <location>
        <begin position="63"/>
        <end position="123"/>
    </location>
</feature>
<dbReference type="RefSeq" id="XP_019917020.1">
    <property type="nucleotide sequence ID" value="XM_020061117.1"/>
</dbReference>
<gene>
    <name evidence="3" type="ORF">PCOAH_00043330</name>
</gene>
<dbReference type="KEGG" id="pcot:PCOAH_00043330"/>
<evidence type="ECO:0000313" key="4">
    <source>
        <dbReference type="Proteomes" id="UP000092716"/>
    </source>
</evidence>
<organism evidence="3 4">
    <name type="scientific">Plasmodium coatneyi</name>
    <dbReference type="NCBI Taxonomy" id="208452"/>
    <lineage>
        <taxon>Eukaryota</taxon>
        <taxon>Sar</taxon>
        <taxon>Alveolata</taxon>
        <taxon>Apicomplexa</taxon>
        <taxon>Aconoidasida</taxon>
        <taxon>Haemosporida</taxon>
        <taxon>Plasmodiidae</taxon>
        <taxon>Plasmodium</taxon>
    </lineage>
</organism>
<reference evidence="4" key="1">
    <citation type="submission" date="2016-06" db="EMBL/GenBank/DDBJ databases">
        <title>First high quality genome sequence of Plasmodium coatneyi using continuous long reads from single molecule, real-time sequencing.</title>
        <authorList>
            <person name="Chien J.-T."/>
            <person name="Pakala S.B."/>
            <person name="Geraldo J.A."/>
            <person name="Lapp S.A."/>
            <person name="Barnwell J.W."/>
            <person name="Kissinger J.C."/>
            <person name="Galinski M.R."/>
            <person name="Humphrey J.C."/>
        </authorList>
    </citation>
    <scope>NUCLEOTIDE SEQUENCE [LARGE SCALE GENOMIC DNA]</scope>
    <source>
        <strain evidence="4">Hackeri</strain>
    </source>
</reference>
<accession>A0A1B1E5Q3</accession>
<dbReference type="AlphaFoldDB" id="A0A1B1E5Q3"/>
<dbReference type="Proteomes" id="UP000092716">
    <property type="component" value="Chromosome 12"/>
</dbReference>
<protein>
    <submittedName>
        <fullName evidence="3">Uncharacterized protein</fullName>
    </submittedName>
</protein>
<keyword evidence="1" id="KW-0175">Coiled coil</keyword>
<dbReference type="EMBL" id="CP016250">
    <property type="protein sequence ID" value="ANQ10325.1"/>
    <property type="molecule type" value="Genomic_DNA"/>
</dbReference>
<name>A0A1B1E5Q3_9APIC</name>
<proteinExistence type="predicted"/>
<sequence length="165" mass="18762">MTTHKGEEQMKGEGGNHKPEKKEDMEAAQVQEGKHDQADTGSDVYATLADEPEKEKKTLKGKIIELENTINTKIVELQKELNESKQKQQTQDLDFTTILEEFKEEITKKINEATEVIEKKLEEQNLKHAKLFSILVSLKNENSTISKSISLLNDKIHMIEGEIGE</sequence>
<evidence type="ECO:0000313" key="3">
    <source>
        <dbReference type="EMBL" id="ANQ10325.1"/>
    </source>
</evidence>
<keyword evidence="4" id="KW-1185">Reference proteome</keyword>
<dbReference type="OrthoDB" id="392316at2759"/>
<feature type="compositionally biased region" description="Basic and acidic residues" evidence="2">
    <location>
        <begin position="1"/>
        <end position="25"/>
    </location>
</feature>
<evidence type="ECO:0000256" key="1">
    <source>
        <dbReference type="SAM" id="Coils"/>
    </source>
</evidence>
<evidence type="ECO:0000256" key="2">
    <source>
        <dbReference type="SAM" id="MobiDB-lite"/>
    </source>
</evidence>
<dbReference type="VEuPathDB" id="PlasmoDB:PCOAH_00043330"/>
<feature type="region of interest" description="Disordered" evidence="2">
    <location>
        <begin position="1"/>
        <end position="56"/>
    </location>
</feature>
<dbReference type="GeneID" id="30911064"/>